<dbReference type="CDD" id="cd00082">
    <property type="entry name" value="HisKA"/>
    <property type="match status" value="1"/>
</dbReference>
<dbReference type="GO" id="GO:0006355">
    <property type="term" value="P:regulation of DNA-templated transcription"/>
    <property type="evidence" value="ECO:0007669"/>
    <property type="project" value="TreeGrafter"/>
</dbReference>
<feature type="modified residue" description="4-aspartylphosphate" evidence="5">
    <location>
        <position position="52"/>
    </location>
</feature>
<evidence type="ECO:0000256" key="5">
    <source>
        <dbReference type="PROSITE-ProRule" id="PRU00169"/>
    </source>
</evidence>
<organism evidence="7 8">
    <name type="scientific">Lusitaniella coriacea LEGE 07157</name>
    <dbReference type="NCBI Taxonomy" id="945747"/>
    <lineage>
        <taxon>Bacteria</taxon>
        <taxon>Bacillati</taxon>
        <taxon>Cyanobacteriota</taxon>
        <taxon>Cyanophyceae</taxon>
        <taxon>Spirulinales</taxon>
        <taxon>Lusitaniellaceae</taxon>
        <taxon>Lusitaniella</taxon>
    </lineage>
</organism>
<comment type="caution">
    <text evidence="7">The sequence shown here is derived from an EMBL/GenBank/DDBJ whole genome shotgun (WGS) entry which is preliminary data.</text>
</comment>
<keyword evidence="2" id="KW-0805">Transcription regulation</keyword>
<dbReference type="SMART" id="SM00388">
    <property type="entry name" value="HisKA"/>
    <property type="match status" value="1"/>
</dbReference>
<keyword evidence="8" id="KW-1185">Reference proteome</keyword>
<evidence type="ECO:0000256" key="4">
    <source>
        <dbReference type="ARBA" id="ARBA00023163"/>
    </source>
</evidence>
<dbReference type="PANTHER" id="PTHR48111:SF4">
    <property type="entry name" value="DNA-BINDING DUAL TRANSCRIPTIONAL REGULATOR OMPR"/>
    <property type="match status" value="1"/>
</dbReference>
<dbReference type="InterPro" id="IPR039420">
    <property type="entry name" value="WalR-like"/>
</dbReference>
<dbReference type="RefSeq" id="WP_194029170.1">
    <property type="nucleotide sequence ID" value="NZ_JADEWZ010000011.1"/>
</dbReference>
<sequence>MTKILVIEDEGAVRNNILMLLKAEGFQVSGAENGEVGIEMAKEHPPDLIICDILMPGVDGYGVLTQLRQSRTTAFIPFIFLTAKAERSEVRQGIELGADDYLTKPFDADELLGAIAARLKKQEQLYQRFDLLSDELDRFEQLVTAKDEMLTHFNEQMRSPLSNLRLVVEMLSNESEPEKRDRYLEILRSEFEREIALLNQVSELQKLLTPENVNLLSKFNMLKPQ</sequence>
<dbReference type="PROSITE" id="PS50110">
    <property type="entry name" value="RESPONSE_REGULATORY"/>
    <property type="match status" value="1"/>
</dbReference>
<accession>A0A8J7DW18</accession>
<gene>
    <name evidence="7" type="ORF">IQ249_09245</name>
</gene>
<dbReference type="AlphaFoldDB" id="A0A8J7DW18"/>
<dbReference type="Gene3D" id="3.40.50.2300">
    <property type="match status" value="1"/>
</dbReference>
<evidence type="ECO:0000313" key="7">
    <source>
        <dbReference type="EMBL" id="MBE9116078.1"/>
    </source>
</evidence>
<dbReference type="InterPro" id="IPR011006">
    <property type="entry name" value="CheY-like_superfamily"/>
</dbReference>
<keyword evidence="3" id="KW-0238">DNA-binding</keyword>
<dbReference type="GO" id="GO:0005829">
    <property type="term" value="C:cytosol"/>
    <property type="evidence" value="ECO:0007669"/>
    <property type="project" value="TreeGrafter"/>
</dbReference>
<reference evidence="7" key="1">
    <citation type="submission" date="2020-10" db="EMBL/GenBank/DDBJ databases">
        <authorList>
            <person name="Castelo-Branco R."/>
            <person name="Eusebio N."/>
            <person name="Adriana R."/>
            <person name="Vieira A."/>
            <person name="Brugerolle De Fraissinette N."/>
            <person name="Rezende De Castro R."/>
            <person name="Schneider M.P."/>
            <person name="Vasconcelos V."/>
            <person name="Leao P.N."/>
        </authorList>
    </citation>
    <scope>NUCLEOTIDE SEQUENCE</scope>
    <source>
        <strain evidence="7">LEGE 07157</strain>
    </source>
</reference>
<dbReference type="EMBL" id="JADEWZ010000011">
    <property type="protein sequence ID" value="MBE9116078.1"/>
    <property type="molecule type" value="Genomic_DNA"/>
</dbReference>
<dbReference type="Pfam" id="PF00072">
    <property type="entry name" value="Response_reg"/>
    <property type="match status" value="1"/>
</dbReference>
<evidence type="ECO:0000256" key="1">
    <source>
        <dbReference type="ARBA" id="ARBA00022553"/>
    </source>
</evidence>
<dbReference type="GO" id="GO:0032993">
    <property type="term" value="C:protein-DNA complex"/>
    <property type="evidence" value="ECO:0007669"/>
    <property type="project" value="TreeGrafter"/>
</dbReference>
<protein>
    <submittedName>
        <fullName evidence="7">Response regulator</fullName>
    </submittedName>
</protein>
<dbReference type="Pfam" id="PF00512">
    <property type="entry name" value="HisKA"/>
    <property type="match status" value="1"/>
</dbReference>
<dbReference type="SUPFAM" id="SSF52172">
    <property type="entry name" value="CheY-like"/>
    <property type="match status" value="1"/>
</dbReference>
<evidence type="ECO:0000256" key="3">
    <source>
        <dbReference type="ARBA" id="ARBA00023125"/>
    </source>
</evidence>
<dbReference type="Gene3D" id="1.10.287.130">
    <property type="match status" value="1"/>
</dbReference>
<dbReference type="InterPro" id="IPR001789">
    <property type="entry name" value="Sig_transdc_resp-reg_receiver"/>
</dbReference>
<dbReference type="InterPro" id="IPR003661">
    <property type="entry name" value="HisK_dim/P_dom"/>
</dbReference>
<proteinExistence type="predicted"/>
<name>A0A8J7DW18_9CYAN</name>
<feature type="domain" description="Response regulatory" evidence="6">
    <location>
        <begin position="3"/>
        <end position="119"/>
    </location>
</feature>
<evidence type="ECO:0000259" key="6">
    <source>
        <dbReference type="PROSITE" id="PS50110"/>
    </source>
</evidence>
<keyword evidence="4" id="KW-0804">Transcription</keyword>
<evidence type="ECO:0000256" key="2">
    <source>
        <dbReference type="ARBA" id="ARBA00023015"/>
    </source>
</evidence>
<dbReference type="CDD" id="cd17574">
    <property type="entry name" value="REC_OmpR"/>
    <property type="match status" value="1"/>
</dbReference>
<dbReference type="Proteomes" id="UP000654482">
    <property type="component" value="Unassembled WGS sequence"/>
</dbReference>
<dbReference type="GO" id="GO:0000155">
    <property type="term" value="F:phosphorelay sensor kinase activity"/>
    <property type="evidence" value="ECO:0007669"/>
    <property type="project" value="InterPro"/>
</dbReference>
<dbReference type="GO" id="GO:0000156">
    <property type="term" value="F:phosphorelay response regulator activity"/>
    <property type="evidence" value="ECO:0007669"/>
    <property type="project" value="TreeGrafter"/>
</dbReference>
<dbReference type="SMART" id="SM00448">
    <property type="entry name" value="REC"/>
    <property type="match status" value="1"/>
</dbReference>
<dbReference type="PANTHER" id="PTHR48111">
    <property type="entry name" value="REGULATOR OF RPOS"/>
    <property type="match status" value="1"/>
</dbReference>
<keyword evidence="1 5" id="KW-0597">Phosphoprotein</keyword>
<dbReference type="GO" id="GO:0000976">
    <property type="term" value="F:transcription cis-regulatory region binding"/>
    <property type="evidence" value="ECO:0007669"/>
    <property type="project" value="TreeGrafter"/>
</dbReference>
<evidence type="ECO:0000313" key="8">
    <source>
        <dbReference type="Proteomes" id="UP000654482"/>
    </source>
</evidence>